<dbReference type="AlphaFoldDB" id="X1GJG6"/>
<dbReference type="EMBL" id="BARU01021154">
    <property type="protein sequence ID" value="GAH57332.1"/>
    <property type="molecule type" value="Genomic_DNA"/>
</dbReference>
<feature type="transmembrane region" description="Helical" evidence="1">
    <location>
        <begin position="214"/>
        <end position="237"/>
    </location>
</feature>
<feature type="transmembrane region" description="Helical" evidence="1">
    <location>
        <begin position="189"/>
        <end position="208"/>
    </location>
</feature>
<name>X1GJG6_9ZZZZ</name>
<proteinExistence type="predicted"/>
<keyword evidence="1" id="KW-0812">Transmembrane</keyword>
<sequence>GGLGQELIHSDTAFKCFIGIGTWLYPDLRRGNSTNPLNVLMIQALFDEAVELPYLKESLATRADIPNSTVDSNKIYGSFQQGNATMIYLDDNSNHLTVAWDEDFIREARDWAINSFDIDVVDETFYVNVRTLILLVQVIGGIGFFLLIVDPLSNLILQSKNERENGAEIKPYRIDASDYSIKSLTVKPILYSLLLGIPGVIIFIPILLILPLAIAGFVVALLYGQAFGLMVLLWRIGKKDDLTFKDILKEPFKGRNRFLRQLALGTILGTVLYLISYLSIGLN</sequence>
<organism evidence="2">
    <name type="scientific">marine sediment metagenome</name>
    <dbReference type="NCBI Taxonomy" id="412755"/>
    <lineage>
        <taxon>unclassified sequences</taxon>
        <taxon>metagenomes</taxon>
        <taxon>ecological metagenomes</taxon>
    </lineage>
</organism>
<evidence type="ECO:0000313" key="2">
    <source>
        <dbReference type="EMBL" id="GAH57332.1"/>
    </source>
</evidence>
<keyword evidence="1" id="KW-0472">Membrane</keyword>
<keyword evidence="1" id="KW-1133">Transmembrane helix</keyword>
<comment type="caution">
    <text evidence="2">The sequence shown here is derived from an EMBL/GenBank/DDBJ whole genome shotgun (WGS) entry which is preliminary data.</text>
</comment>
<gene>
    <name evidence="2" type="ORF">S03H2_34641</name>
</gene>
<protein>
    <submittedName>
        <fullName evidence="2">Uncharacterized protein</fullName>
    </submittedName>
</protein>
<feature type="transmembrane region" description="Helical" evidence="1">
    <location>
        <begin position="258"/>
        <end position="280"/>
    </location>
</feature>
<feature type="non-terminal residue" evidence="2">
    <location>
        <position position="1"/>
    </location>
</feature>
<reference evidence="2" key="1">
    <citation type="journal article" date="2014" name="Front. Microbiol.">
        <title>High frequency of phylogenetically diverse reductive dehalogenase-homologous genes in deep subseafloor sedimentary metagenomes.</title>
        <authorList>
            <person name="Kawai M."/>
            <person name="Futagami T."/>
            <person name="Toyoda A."/>
            <person name="Takaki Y."/>
            <person name="Nishi S."/>
            <person name="Hori S."/>
            <person name="Arai W."/>
            <person name="Tsubouchi T."/>
            <person name="Morono Y."/>
            <person name="Uchiyama I."/>
            <person name="Ito T."/>
            <person name="Fujiyama A."/>
            <person name="Inagaki F."/>
            <person name="Takami H."/>
        </authorList>
    </citation>
    <scope>NUCLEOTIDE SEQUENCE</scope>
    <source>
        <strain evidence="2">Expedition CK06-06</strain>
    </source>
</reference>
<evidence type="ECO:0000256" key="1">
    <source>
        <dbReference type="SAM" id="Phobius"/>
    </source>
</evidence>
<accession>X1GJG6</accession>
<feature type="non-terminal residue" evidence="2">
    <location>
        <position position="283"/>
    </location>
</feature>
<feature type="transmembrane region" description="Helical" evidence="1">
    <location>
        <begin position="132"/>
        <end position="153"/>
    </location>
</feature>